<evidence type="ECO:0000256" key="9">
    <source>
        <dbReference type="ARBA" id="ARBA00023157"/>
    </source>
</evidence>
<evidence type="ECO:0000256" key="2">
    <source>
        <dbReference type="ARBA" id="ARBA00004164"/>
    </source>
</evidence>
<sequence length="143" mass="16484">MPLIAYSISPFIKADTDRGTLKNTNNYNEEISTFSNSENNGEKYAFNPETGEINWEDYQTNSIVAHGPCGKEFKDAFSCFVYSKEEPKGMECIKKFQAMQECFKKYPEIYNNGNLSFHYCFFLNAIKEISNEDDIEITESNDL</sequence>
<evidence type="ECO:0000256" key="8">
    <source>
        <dbReference type="ARBA" id="ARBA00023128"/>
    </source>
</evidence>
<dbReference type="STRING" id="1069680.M7PEE3"/>
<organism evidence="13 14">
    <name type="scientific">Pneumocystis murina (strain B123)</name>
    <name type="common">Mouse pneumocystis pneumonia agent</name>
    <name type="synonym">Pneumocystis carinii f. sp. muris</name>
    <dbReference type="NCBI Taxonomy" id="1069680"/>
    <lineage>
        <taxon>Eukaryota</taxon>
        <taxon>Fungi</taxon>
        <taxon>Dikarya</taxon>
        <taxon>Ascomycota</taxon>
        <taxon>Taphrinomycotina</taxon>
        <taxon>Pneumocystomycetes</taxon>
        <taxon>Pneumocystaceae</taxon>
        <taxon>Pneumocystis</taxon>
    </lineage>
</organism>
<evidence type="ECO:0000259" key="12">
    <source>
        <dbReference type="Pfam" id="PF06747"/>
    </source>
</evidence>
<comment type="cofactor">
    <cofactor evidence="1">
        <name>Cu(2+)</name>
        <dbReference type="ChEBI" id="CHEBI:29036"/>
    </cofactor>
</comment>
<dbReference type="GO" id="GO:0015035">
    <property type="term" value="F:protein-disulfide reductase activity"/>
    <property type="evidence" value="ECO:0007669"/>
    <property type="project" value="InterPro"/>
</dbReference>
<keyword evidence="7" id="KW-0811">Translocation</keyword>
<dbReference type="OrthoDB" id="7481291at2759"/>
<evidence type="ECO:0000256" key="3">
    <source>
        <dbReference type="ARBA" id="ARBA00013714"/>
    </source>
</evidence>
<accession>M7PEE3</accession>
<evidence type="ECO:0000313" key="13">
    <source>
        <dbReference type="EMBL" id="EMR08829.1"/>
    </source>
</evidence>
<protein>
    <recommendedName>
        <fullName evidence="3">Mitochondrial intermembrane space import and assembly protein 40</fullName>
    </recommendedName>
    <alternativeName>
        <fullName evidence="11">Mitochondrial import inner membrane translocase TIM40</fullName>
    </alternativeName>
</protein>
<dbReference type="GeneID" id="19896307"/>
<dbReference type="EMBL" id="AFWA02000007">
    <property type="protein sequence ID" value="EMR08829.1"/>
    <property type="molecule type" value="Genomic_DNA"/>
</dbReference>
<reference evidence="14" key="1">
    <citation type="journal article" date="2016" name="Nat. Commun.">
        <title>Genome analysis of three Pneumocystis species reveals adaptation mechanisms to life exclusively in mammalian hosts.</title>
        <authorList>
            <person name="Ma L."/>
            <person name="Chen Z."/>
            <person name="Huang D.W."/>
            <person name="Kutty G."/>
            <person name="Ishihara M."/>
            <person name="Wang H."/>
            <person name="Abouelleil A."/>
            <person name="Bishop L."/>
            <person name="Davey E."/>
            <person name="Deng R."/>
            <person name="Deng X."/>
            <person name="Fan L."/>
            <person name="Fantoni G."/>
            <person name="Fitzgerald M."/>
            <person name="Gogineni E."/>
            <person name="Goldberg J.M."/>
            <person name="Handley G."/>
            <person name="Hu X."/>
            <person name="Huber C."/>
            <person name="Jiao X."/>
            <person name="Jones K."/>
            <person name="Levin J.Z."/>
            <person name="Liu Y."/>
            <person name="Macdonald P."/>
            <person name="Melnikov A."/>
            <person name="Raley C."/>
            <person name="Sassi M."/>
            <person name="Sherman B.T."/>
            <person name="Song X."/>
            <person name="Sykes S."/>
            <person name="Tran B."/>
            <person name="Walsh L."/>
            <person name="Xia Y."/>
            <person name="Yang J."/>
            <person name="Young S."/>
            <person name="Zeng Q."/>
            <person name="Zheng X."/>
            <person name="Stephens R."/>
            <person name="Nusbaum C."/>
            <person name="Birren B.W."/>
            <person name="Azadi P."/>
            <person name="Lempicki R.A."/>
            <person name="Cuomo C.A."/>
            <person name="Kovacs J.A."/>
        </authorList>
    </citation>
    <scope>NUCLEOTIDE SEQUENCE [LARGE SCALE GENOMIC DNA]</scope>
    <source>
        <strain evidence="14">B123</strain>
    </source>
</reference>
<dbReference type="GO" id="GO:0005743">
    <property type="term" value="C:mitochondrial inner membrane"/>
    <property type="evidence" value="ECO:0007669"/>
    <property type="project" value="UniProtKB-SubCell"/>
</dbReference>
<proteinExistence type="predicted"/>
<keyword evidence="14" id="KW-1185">Reference proteome</keyword>
<name>M7PEE3_PNEMU</name>
<dbReference type="PROSITE" id="PS51808">
    <property type="entry name" value="CHCH"/>
    <property type="match status" value="1"/>
</dbReference>
<dbReference type="HOGENOM" id="CLU_1807018_0_0_1"/>
<comment type="caution">
    <text evidence="13">The sequence shown here is derived from an EMBL/GenBank/DDBJ whole genome shotgun (WGS) entry which is preliminary data.</text>
</comment>
<keyword evidence="6" id="KW-0560">Oxidoreductase</keyword>
<keyword evidence="8" id="KW-0496">Mitochondrion</keyword>
<dbReference type="eggNOG" id="KOG4149">
    <property type="taxonomic scope" value="Eukaryota"/>
</dbReference>
<keyword evidence="10" id="KW-0676">Redox-active center</keyword>
<dbReference type="AlphaFoldDB" id="M7PEE3"/>
<dbReference type="PANTHER" id="PTHR21622:SF0">
    <property type="entry name" value="COILED-COIL-HELIX-COILED-COIL-HELIX DOMAIN CONTAINING 4"/>
    <property type="match status" value="1"/>
</dbReference>
<dbReference type="VEuPathDB" id="FungiDB:PNEG_02616"/>
<dbReference type="PANTHER" id="PTHR21622">
    <property type="entry name" value="COILED-COIL-HELIX-COILED-COIL-HELIX DOMAIN CONTAINING 4"/>
    <property type="match status" value="1"/>
</dbReference>
<gene>
    <name evidence="13" type="ORF">PNEG_02616</name>
</gene>
<evidence type="ECO:0000256" key="10">
    <source>
        <dbReference type="ARBA" id="ARBA00023284"/>
    </source>
</evidence>
<evidence type="ECO:0000256" key="1">
    <source>
        <dbReference type="ARBA" id="ARBA00001973"/>
    </source>
</evidence>
<dbReference type="GO" id="GO:0045041">
    <property type="term" value="P:protein import into mitochondrial intermembrane space"/>
    <property type="evidence" value="ECO:0007669"/>
    <property type="project" value="InterPro"/>
</dbReference>
<keyword evidence="9" id="KW-1015">Disulfide bond</keyword>
<dbReference type="GO" id="GO:0005758">
    <property type="term" value="C:mitochondrial intermembrane space"/>
    <property type="evidence" value="ECO:0007669"/>
    <property type="project" value="TreeGrafter"/>
</dbReference>
<comment type="subcellular location">
    <subcellularLocation>
        <location evidence="2">Mitochondrion inner membrane</location>
        <topology evidence="2">Single-pass type II membrane protein</topology>
        <orientation evidence="2">Intermembrane side</orientation>
    </subcellularLocation>
</comment>
<dbReference type="InterPro" id="IPR039289">
    <property type="entry name" value="CHCHD4"/>
</dbReference>
<evidence type="ECO:0000313" key="14">
    <source>
        <dbReference type="Proteomes" id="UP000011958"/>
    </source>
</evidence>
<dbReference type="Gene3D" id="1.10.287.2900">
    <property type="match status" value="1"/>
</dbReference>
<dbReference type="Pfam" id="PF06747">
    <property type="entry name" value="CHCH"/>
    <property type="match status" value="1"/>
</dbReference>
<dbReference type="InterPro" id="IPR010625">
    <property type="entry name" value="CHCH"/>
</dbReference>
<keyword evidence="5" id="KW-0653">Protein transport</keyword>
<keyword evidence="4" id="KW-0813">Transport</keyword>
<evidence type="ECO:0000256" key="6">
    <source>
        <dbReference type="ARBA" id="ARBA00023002"/>
    </source>
</evidence>
<evidence type="ECO:0000256" key="11">
    <source>
        <dbReference type="ARBA" id="ARBA00033150"/>
    </source>
</evidence>
<evidence type="ECO:0000256" key="5">
    <source>
        <dbReference type="ARBA" id="ARBA00022927"/>
    </source>
</evidence>
<feature type="domain" description="CHCH" evidence="12">
    <location>
        <begin position="69"/>
        <end position="105"/>
    </location>
</feature>
<dbReference type="RefSeq" id="XP_007874635.1">
    <property type="nucleotide sequence ID" value="XM_007876444.1"/>
</dbReference>
<evidence type="ECO:0000256" key="4">
    <source>
        <dbReference type="ARBA" id="ARBA00022448"/>
    </source>
</evidence>
<dbReference type="Proteomes" id="UP000011958">
    <property type="component" value="Unassembled WGS sequence"/>
</dbReference>
<evidence type="ECO:0000256" key="7">
    <source>
        <dbReference type="ARBA" id="ARBA00023010"/>
    </source>
</evidence>